<keyword evidence="9" id="KW-1185">Reference proteome</keyword>
<dbReference type="AlphaFoldDB" id="A0A9Q3ICP2"/>
<evidence type="ECO:0000256" key="2">
    <source>
        <dbReference type="ARBA" id="ARBA00022695"/>
    </source>
</evidence>
<organism evidence="8 9">
    <name type="scientific">Austropuccinia psidii MF-1</name>
    <dbReference type="NCBI Taxonomy" id="1389203"/>
    <lineage>
        <taxon>Eukaryota</taxon>
        <taxon>Fungi</taxon>
        <taxon>Dikarya</taxon>
        <taxon>Basidiomycota</taxon>
        <taxon>Pucciniomycotina</taxon>
        <taxon>Pucciniomycetes</taxon>
        <taxon>Pucciniales</taxon>
        <taxon>Sphaerophragmiaceae</taxon>
        <taxon>Austropuccinia</taxon>
    </lineage>
</organism>
<keyword evidence="1" id="KW-0808">Transferase</keyword>
<sequence length="530" mass="61508">MGQALLKEVAKLKEWPHFSGEGEYDHMEFIRGIEMIKEDFELPDRLVTAMFNTFFTRSSHRWYIKLRQAHGHQSWTLWKTQIINKWSSYAWMVKVEMAFESAKFNADKDKALPWFCQQKDRLTEFYPDISEFMIHRNILRQFKGDLEHAFKSRTTEQSSAEDIINILQEVTTRTRIGSSRVNLKTRQTTVSKVAPVNIELERSKSEQLNEAEISLHLTDIQESELSALLYDHKEEFASDKEPLGVIVGHEADIILNIERPYPPLSRRPAYPAGPKSREALEIHMKKLLDLGVIRKIIDDKPVKGPICFISRQIKPAEARYGASQMECLCLFWALEKLNYFLEGIGFEVITDCTAVKELLNMKTPNRHMLRWQTAIQEYRGNMNIVHKDGNIHKNGDGLSRWPLSNNIENPAYVPEEASPQIPIEGISVTDLNTTFFEEVTSSYNQDKNCSILCQLLTKDCKDKSLIHVLDEIWRKLYDEGRFHLLDDIIYHRTKHTCVITVVDRSLINLVIKECHDSPFSGHLSEDRARE</sequence>
<dbReference type="InterPro" id="IPR050951">
    <property type="entry name" value="Retrovirus_Pol_polyprotein"/>
</dbReference>
<dbReference type="SUPFAM" id="SSF56672">
    <property type="entry name" value="DNA/RNA polymerases"/>
    <property type="match status" value="1"/>
</dbReference>
<keyword evidence="2" id="KW-0548">Nucleotidyltransferase</keyword>
<dbReference type="PANTHER" id="PTHR37984:SF5">
    <property type="entry name" value="PROTEIN NYNRIN-LIKE"/>
    <property type="match status" value="1"/>
</dbReference>
<evidence type="ECO:0000313" key="8">
    <source>
        <dbReference type="EMBL" id="MBW0536618.1"/>
    </source>
</evidence>
<accession>A0A9Q3ICP2</accession>
<evidence type="ECO:0000313" key="9">
    <source>
        <dbReference type="Proteomes" id="UP000765509"/>
    </source>
</evidence>
<keyword evidence="4" id="KW-0255">Endonuclease</keyword>
<evidence type="ECO:0000256" key="4">
    <source>
        <dbReference type="ARBA" id="ARBA00022759"/>
    </source>
</evidence>
<evidence type="ECO:0000256" key="3">
    <source>
        <dbReference type="ARBA" id="ARBA00022722"/>
    </source>
</evidence>
<dbReference type="GO" id="GO:0004519">
    <property type="term" value="F:endonuclease activity"/>
    <property type="evidence" value="ECO:0007669"/>
    <property type="project" value="UniProtKB-KW"/>
</dbReference>
<keyword evidence="5" id="KW-0378">Hydrolase</keyword>
<evidence type="ECO:0000256" key="6">
    <source>
        <dbReference type="ARBA" id="ARBA00022918"/>
    </source>
</evidence>
<comment type="caution">
    <text evidence="8">The sequence shown here is derived from an EMBL/GenBank/DDBJ whole genome shotgun (WGS) entry which is preliminary data.</text>
</comment>
<keyword evidence="3" id="KW-0540">Nuclease</keyword>
<dbReference type="PANTHER" id="PTHR37984">
    <property type="entry name" value="PROTEIN CBG26694"/>
    <property type="match status" value="1"/>
</dbReference>
<reference evidence="8" key="1">
    <citation type="submission" date="2021-03" db="EMBL/GenBank/DDBJ databases">
        <title>Draft genome sequence of rust myrtle Austropuccinia psidii MF-1, a brazilian biotype.</title>
        <authorList>
            <person name="Quecine M.C."/>
            <person name="Pachon D.M.R."/>
            <person name="Bonatelli M.L."/>
            <person name="Correr F.H."/>
            <person name="Franceschini L.M."/>
            <person name="Leite T.F."/>
            <person name="Margarido G.R.A."/>
            <person name="Almeida C.A."/>
            <person name="Ferrarezi J.A."/>
            <person name="Labate C.A."/>
        </authorList>
    </citation>
    <scope>NUCLEOTIDE SEQUENCE</scope>
    <source>
        <strain evidence="8">MF-1</strain>
    </source>
</reference>
<dbReference type="GO" id="GO:0016787">
    <property type="term" value="F:hydrolase activity"/>
    <property type="evidence" value="ECO:0007669"/>
    <property type="project" value="UniProtKB-KW"/>
</dbReference>
<dbReference type="Proteomes" id="UP000765509">
    <property type="component" value="Unassembled WGS sequence"/>
</dbReference>
<keyword evidence="6" id="KW-0695">RNA-directed DNA polymerase</keyword>
<dbReference type="InterPro" id="IPR043502">
    <property type="entry name" value="DNA/RNA_pol_sf"/>
</dbReference>
<gene>
    <name evidence="8" type="ORF">O181_076333</name>
</gene>
<dbReference type="GO" id="GO:0003964">
    <property type="term" value="F:RNA-directed DNA polymerase activity"/>
    <property type="evidence" value="ECO:0007669"/>
    <property type="project" value="UniProtKB-KW"/>
</dbReference>
<evidence type="ECO:0000256" key="1">
    <source>
        <dbReference type="ARBA" id="ARBA00022679"/>
    </source>
</evidence>
<evidence type="ECO:0000256" key="5">
    <source>
        <dbReference type="ARBA" id="ARBA00022801"/>
    </source>
</evidence>
<feature type="domain" description="Reverse transcriptase RNase H-like" evidence="7">
    <location>
        <begin position="300"/>
        <end position="378"/>
    </location>
</feature>
<protein>
    <recommendedName>
        <fullName evidence="7">Reverse transcriptase RNase H-like domain-containing protein</fullName>
    </recommendedName>
</protein>
<name>A0A9Q3ICP2_9BASI</name>
<dbReference type="Pfam" id="PF17917">
    <property type="entry name" value="RT_RNaseH"/>
    <property type="match status" value="1"/>
</dbReference>
<dbReference type="InterPro" id="IPR041373">
    <property type="entry name" value="RT_RNaseH"/>
</dbReference>
<proteinExistence type="predicted"/>
<dbReference type="EMBL" id="AVOT02041321">
    <property type="protein sequence ID" value="MBW0536618.1"/>
    <property type="molecule type" value="Genomic_DNA"/>
</dbReference>
<evidence type="ECO:0000259" key="7">
    <source>
        <dbReference type="Pfam" id="PF17917"/>
    </source>
</evidence>